<evidence type="ECO:0000313" key="2">
    <source>
        <dbReference type="Proteomes" id="UP000198703"/>
    </source>
</evidence>
<gene>
    <name evidence="1" type="ORF">SAMN05444370_11425</name>
</gene>
<dbReference type="InterPro" id="IPR036465">
    <property type="entry name" value="vWFA_dom_sf"/>
</dbReference>
<accession>A0A1H4EIM2</accession>
<dbReference type="EMBL" id="FNQM01000014">
    <property type="protein sequence ID" value="SEA84727.1"/>
    <property type="molecule type" value="Genomic_DNA"/>
</dbReference>
<dbReference type="AlphaFoldDB" id="A0A1H4EIM2"/>
<dbReference type="CDD" id="cd00198">
    <property type="entry name" value="vWFA"/>
    <property type="match status" value="1"/>
</dbReference>
<dbReference type="Proteomes" id="UP000198703">
    <property type="component" value="Unassembled WGS sequence"/>
</dbReference>
<proteinExistence type="predicted"/>
<sequence length="264" mass="27553">MLLTLALGEVGEAGAQGAPVDVALVLAVDISLSMDGAEQRAQREGYIAALSDPAVMDAIARGRRGRIAVAYVEWGGPWTQRVVAPWTVIAGPDDAQAVIEELRFADIATSRGTSITAALDFATGLLAEAPPADRRVIDISGDGPNNMGGPVTQARDRALAAGVEVNGLPLMLGPPDPIFSVPDLDIYYQDCVVGGPLALVIPVLGVERFASAIRQKLILEIAAPAPRPPADVGTTPAAAPAAAGTDCAIGEKLYERWRRSMDWN</sequence>
<dbReference type="SUPFAM" id="SSF53300">
    <property type="entry name" value="vWA-like"/>
    <property type="match status" value="1"/>
</dbReference>
<dbReference type="STRING" id="89524.SAMN05444370_11425"/>
<keyword evidence="2" id="KW-1185">Reference proteome</keyword>
<reference evidence="1 2" key="1">
    <citation type="submission" date="2016-10" db="EMBL/GenBank/DDBJ databases">
        <authorList>
            <person name="de Groot N.N."/>
        </authorList>
    </citation>
    <scope>NUCLEOTIDE SEQUENCE [LARGE SCALE GENOMIC DNA]</scope>
    <source>
        <strain evidence="1 2">DSM 15345</strain>
    </source>
</reference>
<dbReference type="Pfam" id="PF06707">
    <property type="entry name" value="DUF1194"/>
    <property type="match status" value="1"/>
</dbReference>
<evidence type="ECO:0008006" key="3">
    <source>
        <dbReference type="Google" id="ProtNLM"/>
    </source>
</evidence>
<dbReference type="InterPro" id="IPR010607">
    <property type="entry name" value="DUF1194"/>
</dbReference>
<evidence type="ECO:0000313" key="1">
    <source>
        <dbReference type="EMBL" id="SEA84727.1"/>
    </source>
</evidence>
<organism evidence="1 2">
    <name type="scientific">Rubrimonas cliftonensis</name>
    <dbReference type="NCBI Taxonomy" id="89524"/>
    <lineage>
        <taxon>Bacteria</taxon>
        <taxon>Pseudomonadati</taxon>
        <taxon>Pseudomonadota</taxon>
        <taxon>Alphaproteobacteria</taxon>
        <taxon>Rhodobacterales</taxon>
        <taxon>Paracoccaceae</taxon>
        <taxon>Rubrimonas</taxon>
    </lineage>
</organism>
<protein>
    <recommendedName>
        <fullName evidence="3">VWFA domain-containing protein</fullName>
    </recommendedName>
</protein>
<name>A0A1H4EIM2_9RHOB</name>
<dbReference type="Gene3D" id="3.40.50.410">
    <property type="entry name" value="von Willebrand factor, type A domain"/>
    <property type="match status" value="1"/>
</dbReference>